<evidence type="ECO:0000256" key="2">
    <source>
        <dbReference type="ARBA" id="ARBA00006577"/>
    </source>
</evidence>
<evidence type="ECO:0000313" key="9">
    <source>
        <dbReference type="EMBL" id="MBG9377683.1"/>
    </source>
</evidence>
<feature type="chain" id="PRO_5037588030" description="peptidylprolyl isomerase" evidence="7">
    <location>
        <begin position="21"/>
        <end position="556"/>
    </location>
</feature>
<dbReference type="InterPro" id="IPR031712">
    <property type="entry name" value="DUF5077"/>
</dbReference>
<dbReference type="InterPro" id="IPR046357">
    <property type="entry name" value="PPIase_dom_sf"/>
</dbReference>
<evidence type="ECO:0000259" key="8">
    <source>
        <dbReference type="PROSITE" id="PS50059"/>
    </source>
</evidence>
<comment type="similarity">
    <text evidence="2">Belongs to the FKBP-type PPIase family.</text>
</comment>
<keyword evidence="5 6" id="KW-0413">Isomerase</keyword>
<dbReference type="EC" id="5.2.1.8" evidence="3 6"/>
<evidence type="ECO:0000256" key="7">
    <source>
        <dbReference type="SAM" id="SignalP"/>
    </source>
</evidence>
<evidence type="ECO:0000256" key="4">
    <source>
        <dbReference type="ARBA" id="ARBA00023110"/>
    </source>
</evidence>
<dbReference type="GO" id="GO:0003755">
    <property type="term" value="F:peptidyl-prolyl cis-trans isomerase activity"/>
    <property type="evidence" value="ECO:0007669"/>
    <property type="project" value="UniProtKB-KW"/>
</dbReference>
<dbReference type="Gene3D" id="3.10.50.40">
    <property type="match status" value="1"/>
</dbReference>
<evidence type="ECO:0000256" key="5">
    <source>
        <dbReference type="ARBA" id="ARBA00023235"/>
    </source>
</evidence>
<sequence>MIRTMLTLVFACLLLIAAQAQQTLIIPGFTGYATPAENDEATAMFVAPKGLVNWTNTRQHISYMGIMQQAGEAALWLHVQSDSGAELIITAAGKKFLLTVPAGKLYKRLYIGSITTADSGALAVELTCNRKTGKTIAAIQSLEMKTAHSNQVFFNIKERRNAASVHLLYPLADTVKATAFYNELRVPKGADVIHSYYMACGFARGYFGIQVNAAKERRVIFSVWDAGDEAADRNKVADSNRVQLIAKGSGVITNDFGNEGTGGHSHWVYNWHADSTYKFLVTAVPDSATNTTTYAAYFYAADSAAWKFIAAFRAPKDAQYLRHLYSFTENFSGVNGQLYRRAYFGNQWIQDEASGNWQELTKATFSCDVTGRAKDRADFGGGAAGNQFYLWNGGFKNPDVEYGDTLLRTANGVRTPANVYHHLDSVAQAATDQRLILHAIKAGKIDTTGAVHGVYYTILQEGNGRQVALSDTVKVFYKGSLLSTGEVFDSTKETPVEFPLNRLIKGWQYALPKCKVGGSIRLVIPSGLAYSVRNVAANIPPNSIMVFDIEVVDARQ</sequence>
<dbReference type="SUPFAM" id="SSF54534">
    <property type="entry name" value="FKBP-like"/>
    <property type="match status" value="1"/>
</dbReference>
<dbReference type="AlphaFoldDB" id="A0A931GXA2"/>
<feature type="signal peptide" evidence="7">
    <location>
        <begin position="1"/>
        <end position="20"/>
    </location>
</feature>
<dbReference type="Pfam" id="PF16871">
    <property type="entry name" value="DUF5077"/>
    <property type="match status" value="1"/>
</dbReference>
<evidence type="ECO:0000313" key="10">
    <source>
        <dbReference type="Proteomes" id="UP000628448"/>
    </source>
</evidence>
<name>A0A931GXA2_9BACT</name>
<dbReference type="Proteomes" id="UP000628448">
    <property type="component" value="Unassembled WGS sequence"/>
</dbReference>
<dbReference type="Pfam" id="PF11958">
    <property type="entry name" value="DUF3472"/>
    <property type="match status" value="1"/>
</dbReference>
<keyword evidence="7" id="KW-0732">Signal</keyword>
<dbReference type="InterPro" id="IPR001179">
    <property type="entry name" value="PPIase_FKBP_dom"/>
</dbReference>
<organism evidence="9 10">
    <name type="scientific">Panacibacter microcysteis</name>
    <dbReference type="NCBI Taxonomy" id="2793269"/>
    <lineage>
        <taxon>Bacteria</taxon>
        <taxon>Pseudomonadati</taxon>
        <taxon>Bacteroidota</taxon>
        <taxon>Chitinophagia</taxon>
        <taxon>Chitinophagales</taxon>
        <taxon>Chitinophagaceae</taxon>
        <taxon>Panacibacter</taxon>
    </lineage>
</organism>
<evidence type="ECO:0000256" key="6">
    <source>
        <dbReference type="PROSITE-ProRule" id="PRU00277"/>
    </source>
</evidence>
<gene>
    <name evidence="9" type="ORF">I5907_15685</name>
</gene>
<dbReference type="PANTHER" id="PTHR43811">
    <property type="entry name" value="FKBP-TYPE PEPTIDYL-PROLYL CIS-TRANS ISOMERASE FKPA"/>
    <property type="match status" value="1"/>
</dbReference>
<evidence type="ECO:0000256" key="1">
    <source>
        <dbReference type="ARBA" id="ARBA00000971"/>
    </source>
</evidence>
<proteinExistence type="inferred from homology"/>
<keyword evidence="10" id="KW-1185">Reference proteome</keyword>
<dbReference type="InterPro" id="IPR021862">
    <property type="entry name" value="DUF3472"/>
</dbReference>
<reference evidence="9" key="1">
    <citation type="submission" date="2020-11" db="EMBL/GenBank/DDBJ databases">
        <title>Bacterial whole genome sequence for Panacibacter sp. DH6.</title>
        <authorList>
            <person name="Le V."/>
            <person name="Ko S."/>
            <person name="Ahn C.-Y."/>
            <person name="Oh H.-M."/>
        </authorList>
    </citation>
    <scope>NUCLEOTIDE SEQUENCE</scope>
    <source>
        <strain evidence="9">DH6</strain>
    </source>
</reference>
<dbReference type="PANTHER" id="PTHR43811:SF19">
    <property type="entry name" value="39 KDA FK506-BINDING NUCLEAR PROTEIN"/>
    <property type="match status" value="1"/>
</dbReference>
<keyword evidence="4 6" id="KW-0697">Rotamase</keyword>
<accession>A0A931GXA2</accession>
<comment type="catalytic activity">
    <reaction evidence="1 6">
        <text>[protein]-peptidylproline (omega=180) = [protein]-peptidylproline (omega=0)</text>
        <dbReference type="Rhea" id="RHEA:16237"/>
        <dbReference type="Rhea" id="RHEA-COMP:10747"/>
        <dbReference type="Rhea" id="RHEA-COMP:10748"/>
        <dbReference type="ChEBI" id="CHEBI:83833"/>
        <dbReference type="ChEBI" id="CHEBI:83834"/>
        <dbReference type="EC" id="5.2.1.8"/>
    </reaction>
</comment>
<comment type="caution">
    <text evidence="9">The sequence shown here is derived from an EMBL/GenBank/DDBJ whole genome shotgun (WGS) entry which is preliminary data.</text>
</comment>
<evidence type="ECO:0000256" key="3">
    <source>
        <dbReference type="ARBA" id="ARBA00013194"/>
    </source>
</evidence>
<dbReference type="PROSITE" id="PS50059">
    <property type="entry name" value="FKBP_PPIASE"/>
    <property type="match status" value="1"/>
</dbReference>
<protein>
    <recommendedName>
        <fullName evidence="3 6">peptidylprolyl isomerase</fullName>
        <ecNumber evidence="3 6">5.2.1.8</ecNumber>
    </recommendedName>
</protein>
<feature type="domain" description="PPIase FKBP-type" evidence="8">
    <location>
        <begin position="470"/>
        <end position="555"/>
    </location>
</feature>
<dbReference type="Pfam" id="PF00254">
    <property type="entry name" value="FKBP_C"/>
    <property type="match status" value="1"/>
</dbReference>
<dbReference type="RefSeq" id="WP_196991754.1">
    <property type="nucleotide sequence ID" value="NZ_JADWYR010000002.1"/>
</dbReference>
<dbReference type="EMBL" id="JADWYR010000002">
    <property type="protein sequence ID" value="MBG9377683.1"/>
    <property type="molecule type" value="Genomic_DNA"/>
</dbReference>